<keyword evidence="2" id="KW-1185">Reference proteome</keyword>
<accession>A0ABD2CE61</accession>
<dbReference type="AlphaFoldDB" id="A0ABD2CE61"/>
<proteinExistence type="predicted"/>
<dbReference type="EMBL" id="JAYRBN010000056">
    <property type="protein sequence ID" value="KAL2743364.1"/>
    <property type="molecule type" value="Genomic_DNA"/>
</dbReference>
<name>A0ABD2CE61_VESMC</name>
<dbReference type="Proteomes" id="UP001607303">
    <property type="component" value="Unassembled WGS sequence"/>
</dbReference>
<comment type="caution">
    <text evidence="1">The sequence shown here is derived from an EMBL/GenBank/DDBJ whole genome shotgun (WGS) entry which is preliminary data.</text>
</comment>
<reference evidence="1 2" key="1">
    <citation type="journal article" date="2024" name="Ann. Entomol. Soc. Am.">
        <title>Genomic analyses of the southern and eastern yellowjacket wasps (Hymenoptera: Vespidae) reveal evolutionary signatures of social life.</title>
        <authorList>
            <person name="Catto M.A."/>
            <person name="Caine P.B."/>
            <person name="Orr S.E."/>
            <person name="Hunt B.G."/>
            <person name="Goodisman M.A.D."/>
        </authorList>
    </citation>
    <scope>NUCLEOTIDE SEQUENCE [LARGE SCALE GENOMIC DNA]</scope>
    <source>
        <strain evidence="1">232</strain>
        <tissue evidence="1">Head and thorax</tissue>
    </source>
</reference>
<evidence type="ECO:0000313" key="2">
    <source>
        <dbReference type="Proteomes" id="UP001607303"/>
    </source>
</evidence>
<sequence length="140" mass="15954">MSLLNFANFLLHCSNDASSFVQSKLLNSFSLRQVKMAPLELCGKRKEVANFTTDFHINARVIYSLFPSSTRLLPFLVCINRHSDFLIHSKRKETHFVMLIRRTLLQHLFSKDGEFLNVICGDLLIDQSAARAEAVRTVPA</sequence>
<organism evidence="1 2">
    <name type="scientific">Vespula maculifrons</name>
    <name type="common">Eastern yellow jacket</name>
    <name type="synonym">Wasp</name>
    <dbReference type="NCBI Taxonomy" id="7453"/>
    <lineage>
        <taxon>Eukaryota</taxon>
        <taxon>Metazoa</taxon>
        <taxon>Ecdysozoa</taxon>
        <taxon>Arthropoda</taxon>
        <taxon>Hexapoda</taxon>
        <taxon>Insecta</taxon>
        <taxon>Pterygota</taxon>
        <taxon>Neoptera</taxon>
        <taxon>Endopterygota</taxon>
        <taxon>Hymenoptera</taxon>
        <taxon>Apocrita</taxon>
        <taxon>Aculeata</taxon>
        <taxon>Vespoidea</taxon>
        <taxon>Vespidae</taxon>
        <taxon>Vespinae</taxon>
        <taxon>Vespula</taxon>
    </lineage>
</organism>
<protein>
    <submittedName>
        <fullName evidence="1">Uncharacterized protein</fullName>
    </submittedName>
</protein>
<evidence type="ECO:0000313" key="1">
    <source>
        <dbReference type="EMBL" id="KAL2743364.1"/>
    </source>
</evidence>
<gene>
    <name evidence="1" type="ORF">V1477_008853</name>
</gene>